<evidence type="ECO:0000259" key="3">
    <source>
        <dbReference type="Pfam" id="PF24209"/>
    </source>
</evidence>
<keyword evidence="5" id="KW-1185">Reference proteome</keyword>
<evidence type="ECO:0000259" key="2">
    <source>
        <dbReference type="Pfam" id="PF22693"/>
    </source>
</evidence>
<evidence type="ECO:0000313" key="5">
    <source>
        <dbReference type="Proteomes" id="UP000265703"/>
    </source>
</evidence>
<feature type="region of interest" description="Disordered" evidence="1">
    <location>
        <begin position="282"/>
        <end position="307"/>
    </location>
</feature>
<accession>A0A397T1L8</accession>
<protein>
    <submittedName>
        <fullName evidence="4">Uncharacterized protein</fullName>
    </submittedName>
</protein>
<dbReference type="Proteomes" id="UP000265703">
    <property type="component" value="Unassembled WGS sequence"/>
</dbReference>
<comment type="caution">
    <text evidence="4">The sequence shown here is derived from an EMBL/GenBank/DDBJ whole genome shotgun (WGS) entry which is preliminary data.</text>
</comment>
<dbReference type="AlphaFoldDB" id="A0A397T1L8"/>
<dbReference type="OrthoDB" id="2449940at2759"/>
<sequence length="664" mass="77005">MPANTKIIRVNIEKDDISSLIKLKITDTLLEVRETLEQISTIRMNDNLLFLDSDSFEIPRKNETDYRLADLITNDNTIYLINRKYPINDFKSKLQLEYGRTLNPNNSKIIIADKKAFVINNIESTYPDETSCDEEVNIISKKSWENKIDSFLNAGAEMMNFGSVGINFSITQNKSQQVEKAFSCKYTKVPKMVLKFDKMEPTKEFVKDVREAIKSNDREKFKEIYKKFGQFVPTKVILGGIVYDMTEGESNEYSEQKNLKIEPKIGINTGIPGAELNIEPGINLDKSNTKSTNEEKKRRSLLGGEPQDLENFDKKEWISSLSDHETWKCIEFQNPINIFQLLDDSLRKEVYEFFGKKILYSGVMKYDHQLDYGERHIVSLPLQGKICKIIENEDAKCNVFATIVCDDKKKNDFFNYQIYHPKNENPRLIIHCYQRKQNSQKPHNLKIGFMIIGYDVDFNNCILNDDGIKLDVHDKVYLNSNNQNNQNLAHEFEFDFNFDDVNSFLGIPVLSELNDSILIGHYFFKKENKIAAMLFSYNLNKNKYVELPNLRFQVLTISGHSRTTCGKISFKKRLMGWGRYIDIEDIEKCLVEKYTPKYISVYSENCGPVFLKQKKKEIKLKHADCKCKGACSFCKNRASENNVKCTYFVSNTSDESKSHHKSVF</sequence>
<proteinExistence type="predicted"/>
<organism evidence="4 5">
    <name type="scientific">Glomus cerebriforme</name>
    <dbReference type="NCBI Taxonomy" id="658196"/>
    <lineage>
        <taxon>Eukaryota</taxon>
        <taxon>Fungi</taxon>
        <taxon>Fungi incertae sedis</taxon>
        <taxon>Mucoromycota</taxon>
        <taxon>Glomeromycotina</taxon>
        <taxon>Glomeromycetes</taxon>
        <taxon>Glomerales</taxon>
        <taxon>Glomeraceae</taxon>
        <taxon>Glomus</taxon>
    </lineage>
</organism>
<dbReference type="Pfam" id="PF22693">
    <property type="entry name" value="MACPF_1"/>
    <property type="match status" value="1"/>
</dbReference>
<evidence type="ECO:0000256" key="1">
    <source>
        <dbReference type="SAM" id="MobiDB-lite"/>
    </source>
</evidence>
<name>A0A397T1L8_9GLOM</name>
<gene>
    <name evidence="4" type="ORF">C1645_739028</name>
</gene>
<feature type="domain" description="MACPF-like" evidence="2">
    <location>
        <begin position="162"/>
        <end position="350"/>
    </location>
</feature>
<feature type="domain" description="DUF7431" evidence="3">
    <location>
        <begin position="358"/>
        <end position="631"/>
    </location>
</feature>
<dbReference type="InterPro" id="IPR055854">
    <property type="entry name" value="DUF7431"/>
</dbReference>
<dbReference type="Pfam" id="PF24209">
    <property type="entry name" value="DUF7431"/>
    <property type="match status" value="1"/>
</dbReference>
<reference evidence="4 5" key="1">
    <citation type="submission" date="2018-06" db="EMBL/GenBank/DDBJ databases">
        <title>Comparative genomics reveals the genomic features of Rhizophagus irregularis, R. cerebriforme, R. diaphanum and Gigaspora rosea, and their symbiotic lifestyle signature.</title>
        <authorList>
            <person name="Morin E."/>
            <person name="San Clemente H."/>
            <person name="Chen E.C.H."/>
            <person name="De La Providencia I."/>
            <person name="Hainaut M."/>
            <person name="Kuo A."/>
            <person name="Kohler A."/>
            <person name="Murat C."/>
            <person name="Tang N."/>
            <person name="Roy S."/>
            <person name="Loubradou J."/>
            <person name="Henrissat B."/>
            <person name="Grigoriev I.V."/>
            <person name="Corradi N."/>
            <person name="Roux C."/>
            <person name="Martin F.M."/>
        </authorList>
    </citation>
    <scope>NUCLEOTIDE SEQUENCE [LARGE SCALE GENOMIC DNA]</scope>
    <source>
        <strain evidence="4 5">DAOM 227022</strain>
    </source>
</reference>
<evidence type="ECO:0000313" key="4">
    <source>
        <dbReference type="EMBL" id="RIA88944.1"/>
    </source>
</evidence>
<dbReference type="EMBL" id="QKYT01000239">
    <property type="protein sequence ID" value="RIA88944.1"/>
    <property type="molecule type" value="Genomic_DNA"/>
</dbReference>
<dbReference type="InterPro" id="IPR054586">
    <property type="entry name" value="MACPF_1_fungal"/>
</dbReference>